<feature type="domain" description="Protein FecR C-terminal" evidence="3">
    <location>
        <begin position="261"/>
        <end position="330"/>
    </location>
</feature>
<dbReference type="Pfam" id="PF16344">
    <property type="entry name" value="FecR_C"/>
    <property type="match status" value="1"/>
</dbReference>
<dbReference type="InterPro" id="IPR012373">
    <property type="entry name" value="Ferrdict_sens_TM"/>
</dbReference>
<evidence type="ECO:0000259" key="2">
    <source>
        <dbReference type="Pfam" id="PF04773"/>
    </source>
</evidence>
<keyword evidence="1" id="KW-0812">Transmembrane</keyword>
<keyword evidence="1" id="KW-0472">Membrane</keyword>
<protein>
    <submittedName>
        <fullName evidence="4">FecR domain-containing protein</fullName>
    </submittedName>
</protein>
<dbReference type="Proteomes" id="UP001549749">
    <property type="component" value="Unassembled WGS sequence"/>
</dbReference>
<feature type="transmembrane region" description="Helical" evidence="1">
    <location>
        <begin position="93"/>
        <end position="112"/>
    </location>
</feature>
<organism evidence="4 5">
    <name type="scientific">Chitinophaga defluvii</name>
    <dbReference type="NCBI Taxonomy" id="3163343"/>
    <lineage>
        <taxon>Bacteria</taxon>
        <taxon>Pseudomonadati</taxon>
        <taxon>Bacteroidota</taxon>
        <taxon>Chitinophagia</taxon>
        <taxon>Chitinophagales</taxon>
        <taxon>Chitinophagaceae</taxon>
        <taxon>Chitinophaga</taxon>
    </lineage>
</organism>
<evidence type="ECO:0000313" key="5">
    <source>
        <dbReference type="Proteomes" id="UP001549749"/>
    </source>
</evidence>
<evidence type="ECO:0000259" key="3">
    <source>
        <dbReference type="Pfam" id="PF16344"/>
    </source>
</evidence>
<dbReference type="PIRSF" id="PIRSF018266">
    <property type="entry name" value="FecR"/>
    <property type="match status" value="1"/>
</dbReference>
<dbReference type="PANTHER" id="PTHR30273">
    <property type="entry name" value="PERIPLASMIC SIGNAL SENSOR AND SIGMA FACTOR ACTIVATOR FECR-RELATED"/>
    <property type="match status" value="1"/>
</dbReference>
<proteinExistence type="predicted"/>
<feature type="domain" description="FecR protein" evidence="2">
    <location>
        <begin position="136"/>
        <end position="218"/>
    </location>
</feature>
<gene>
    <name evidence="4" type="ORF">ABR189_00975</name>
</gene>
<dbReference type="PANTHER" id="PTHR30273:SF2">
    <property type="entry name" value="PROTEIN FECR"/>
    <property type="match status" value="1"/>
</dbReference>
<dbReference type="InterPro" id="IPR006860">
    <property type="entry name" value="FecR"/>
</dbReference>
<sequence>MKEHLQDMNDDLLVKHLIGEATSEENRQVAAWLAEDAANRHYYAHFKLIWEESLQLAAKSTVNENDAWVRMQQRLQHGPATSATVTPMYRRMAWLRMAAVILVIVGAAWLAWTMLSPATDASLYATIYSNDKVVKDTLPDGSVVTLNKHATFSYPKKFTGNTRSITLEGEAFFDIAHDESKPFIIHTNDVTIKVLGTSFNVKSSAEKTEVIVETGVVEVARKNHAIQLRQHEKTTILKDEQTPVKQENTDELYNYYRTNTLVCNGTPLSRLVEILNEAYNADIVIANDKLKALPINTTFNNESLDTILNLISKTFETYNIQIEHHGQQIILK</sequence>
<comment type="caution">
    <text evidence="4">The sequence shown here is derived from an EMBL/GenBank/DDBJ whole genome shotgun (WGS) entry which is preliminary data.</text>
</comment>
<dbReference type="Gene3D" id="2.60.120.1440">
    <property type="match status" value="1"/>
</dbReference>
<dbReference type="InterPro" id="IPR032508">
    <property type="entry name" value="FecR_C"/>
</dbReference>
<dbReference type="Gene3D" id="3.55.50.30">
    <property type="match status" value="1"/>
</dbReference>
<dbReference type="EMBL" id="JBEXAC010000001">
    <property type="protein sequence ID" value="MET6995913.1"/>
    <property type="molecule type" value="Genomic_DNA"/>
</dbReference>
<reference evidence="4 5" key="1">
    <citation type="submission" date="2024-06" db="EMBL/GenBank/DDBJ databases">
        <title>Chitinophaga defluvii sp. nov., isolated from municipal sewage.</title>
        <authorList>
            <person name="Zhang L."/>
        </authorList>
    </citation>
    <scope>NUCLEOTIDE SEQUENCE [LARGE SCALE GENOMIC DNA]</scope>
    <source>
        <strain evidence="4 5">H8</strain>
    </source>
</reference>
<evidence type="ECO:0000256" key="1">
    <source>
        <dbReference type="SAM" id="Phobius"/>
    </source>
</evidence>
<keyword evidence="5" id="KW-1185">Reference proteome</keyword>
<dbReference type="Pfam" id="PF04773">
    <property type="entry name" value="FecR"/>
    <property type="match status" value="1"/>
</dbReference>
<keyword evidence="1" id="KW-1133">Transmembrane helix</keyword>
<evidence type="ECO:0000313" key="4">
    <source>
        <dbReference type="EMBL" id="MET6995913.1"/>
    </source>
</evidence>
<accession>A0ABV2SYP6</accession>
<name>A0ABV2SYP6_9BACT</name>
<dbReference type="RefSeq" id="WP_354658560.1">
    <property type="nucleotide sequence ID" value="NZ_JBEXAC010000001.1"/>
</dbReference>